<reference evidence="1 2" key="1">
    <citation type="submission" date="2018-03" db="EMBL/GenBank/DDBJ databases">
        <title>Genomic Encyclopedia of Archaeal and Bacterial Type Strains, Phase II (KMG-II): from individual species to whole genera.</title>
        <authorList>
            <person name="Goeker M."/>
        </authorList>
    </citation>
    <scope>NUCLEOTIDE SEQUENCE [LARGE SCALE GENOMIC DNA]</scope>
    <source>
        <strain evidence="1 2">DSM 18107</strain>
    </source>
</reference>
<dbReference type="AlphaFoldDB" id="A0A2P8GKP1"/>
<protein>
    <recommendedName>
        <fullName evidence="3">Zinc-dependent peptidase</fullName>
    </recommendedName>
</protein>
<dbReference type="OrthoDB" id="9786424at2"/>
<dbReference type="InterPro" id="IPR010384">
    <property type="entry name" value="MtfA_fam"/>
</dbReference>
<dbReference type="Pfam" id="PF06167">
    <property type="entry name" value="Peptidase_M90"/>
    <property type="match status" value="1"/>
</dbReference>
<dbReference type="GO" id="GO:0004177">
    <property type="term" value="F:aminopeptidase activity"/>
    <property type="evidence" value="ECO:0007669"/>
    <property type="project" value="TreeGrafter"/>
</dbReference>
<dbReference type="CDD" id="cd20169">
    <property type="entry name" value="Peptidase_M90_mtfA"/>
    <property type="match status" value="1"/>
</dbReference>
<dbReference type="PANTHER" id="PTHR30164">
    <property type="entry name" value="MTFA PEPTIDASE"/>
    <property type="match status" value="1"/>
</dbReference>
<proteinExistence type="predicted"/>
<sequence>MLYTIALLLCCLFIVLYMRRKKEKQTMSQALAGIYSVLLNEHIRYYQLLNDKEKARFETLVNEFLQYVRIEGIGTEVTDLDKVYIAASAVVPIFGFPDWKYRNLTNVILYPDTFDHNFQFEGDERNILGMVGSGYMNGQMLLSRAALIKAFSSSSGSEHTAIHEFIHLLDMSDGATDGVLENLMRHEYAVPWLKMMHKEMRCIEKGRSDINPYALTNEAEFLAVTSEYFFQKPEKFKQHHPEMYAQMSRIFGQTPPETES</sequence>
<evidence type="ECO:0008006" key="3">
    <source>
        <dbReference type="Google" id="ProtNLM"/>
    </source>
</evidence>
<dbReference type="InterPro" id="IPR024079">
    <property type="entry name" value="MetalloPept_cat_dom_sf"/>
</dbReference>
<dbReference type="EMBL" id="PYGK01000002">
    <property type="protein sequence ID" value="PSL34529.1"/>
    <property type="molecule type" value="Genomic_DNA"/>
</dbReference>
<dbReference type="GO" id="GO:0008237">
    <property type="term" value="F:metallopeptidase activity"/>
    <property type="evidence" value="ECO:0007669"/>
    <property type="project" value="InterPro"/>
</dbReference>
<dbReference type="Gene3D" id="1.10.472.150">
    <property type="entry name" value="Glucose-regulated metallo-peptidase M90, N-terminal domain"/>
    <property type="match status" value="1"/>
</dbReference>
<dbReference type="PANTHER" id="PTHR30164:SF2">
    <property type="entry name" value="PROTEIN MTFA"/>
    <property type="match status" value="1"/>
</dbReference>
<keyword evidence="2" id="KW-1185">Reference proteome</keyword>
<dbReference type="GO" id="GO:0005829">
    <property type="term" value="C:cytosol"/>
    <property type="evidence" value="ECO:0007669"/>
    <property type="project" value="TreeGrafter"/>
</dbReference>
<dbReference type="Gene3D" id="3.40.390.10">
    <property type="entry name" value="Collagenase (Catalytic Domain)"/>
    <property type="match status" value="1"/>
</dbReference>
<gene>
    <name evidence="1" type="ORF">CLV42_102100</name>
</gene>
<accession>A0A2P8GKP1</accession>
<name>A0A2P8GKP1_9BACT</name>
<comment type="caution">
    <text evidence="1">The sequence shown here is derived from an EMBL/GenBank/DDBJ whole genome shotgun (WGS) entry which is preliminary data.</text>
</comment>
<dbReference type="SUPFAM" id="SSF55486">
    <property type="entry name" value="Metalloproteases ('zincins'), catalytic domain"/>
    <property type="match status" value="1"/>
</dbReference>
<dbReference type="InterPro" id="IPR042252">
    <property type="entry name" value="MtfA_N"/>
</dbReference>
<evidence type="ECO:0000313" key="1">
    <source>
        <dbReference type="EMBL" id="PSL34529.1"/>
    </source>
</evidence>
<dbReference type="Proteomes" id="UP000240978">
    <property type="component" value="Unassembled WGS sequence"/>
</dbReference>
<organism evidence="1 2">
    <name type="scientific">Chitinophaga ginsengisoli</name>
    <dbReference type="NCBI Taxonomy" id="363837"/>
    <lineage>
        <taxon>Bacteria</taxon>
        <taxon>Pseudomonadati</taxon>
        <taxon>Bacteroidota</taxon>
        <taxon>Chitinophagia</taxon>
        <taxon>Chitinophagales</taxon>
        <taxon>Chitinophagaceae</taxon>
        <taxon>Chitinophaga</taxon>
    </lineage>
</organism>
<evidence type="ECO:0000313" key="2">
    <source>
        <dbReference type="Proteomes" id="UP000240978"/>
    </source>
</evidence>